<keyword evidence="2" id="KW-0012">Acyltransferase</keyword>
<dbReference type="PROSITE" id="PS51186">
    <property type="entry name" value="GNAT"/>
    <property type="match status" value="1"/>
</dbReference>
<organism evidence="2 3">
    <name type="scientific">Rossellomorea oryzaecorticis</name>
    <dbReference type="NCBI Taxonomy" id="1396505"/>
    <lineage>
        <taxon>Bacteria</taxon>
        <taxon>Bacillati</taxon>
        <taxon>Bacillota</taxon>
        <taxon>Bacilli</taxon>
        <taxon>Bacillales</taxon>
        <taxon>Bacillaceae</taxon>
        <taxon>Rossellomorea</taxon>
    </lineage>
</organism>
<feature type="domain" description="N-acetyltransferase" evidence="1">
    <location>
        <begin position="4"/>
        <end position="155"/>
    </location>
</feature>
<sequence>MGDVVIRQEIMDDFAGIKDVNDLAFKKEDESILIEKIRESDAYIPELSLVAISNEGILSGHILFSKIHIENKMGEQVPSIALAPVAVRPDHQGTGIGSSLIKEGIARARNLGYTSVIVLGHPTYYPRFGFKPAREFSIKAPVDIGDEFFMAMELKKGGLFGVSGTVRYSEPFGI</sequence>
<dbReference type="InterPro" id="IPR000182">
    <property type="entry name" value="GNAT_dom"/>
</dbReference>
<protein>
    <submittedName>
        <fullName evidence="2">N-acetyltransferase</fullName>
        <ecNumber evidence="2">2.3.1.-</ecNumber>
    </submittedName>
</protein>
<keyword evidence="2" id="KW-0808">Transferase</keyword>
<dbReference type="SUPFAM" id="SSF55729">
    <property type="entry name" value="Acyl-CoA N-acyltransferases (Nat)"/>
    <property type="match status" value="1"/>
</dbReference>
<dbReference type="Proteomes" id="UP001389717">
    <property type="component" value="Unassembled WGS sequence"/>
</dbReference>
<gene>
    <name evidence="2" type="ORF">AAEO50_04085</name>
</gene>
<dbReference type="Gene3D" id="3.40.630.30">
    <property type="match status" value="1"/>
</dbReference>
<name>A0ABU9K6S4_9BACI</name>
<dbReference type="CDD" id="cd04301">
    <property type="entry name" value="NAT_SF"/>
    <property type="match status" value="1"/>
</dbReference>
<accession>A0ABU9K6S4</accession>
<dbReference type="GO" id="GO:0016746">
    <property type="term" value="F:acyltransferase activity"/>
    <property type="evidence" value="ECO:0007669"/>
    <property type="project" value="UniProtKB-KW"/>
</dbReference>
<keyword evidence="3" id="KW-1185">Reference proteome</keyword>
<evidence type="ECO:0000313" key="2">
    <source>
        <dbReference type="EMBL" id="MEL3971451.1"/>
    </source>
</evidence>
<dbReference type="RefSeq" id="WP_341980720.1">
    <property type="nucleotide sequence ID" value="NZ_JBBYAF010000005.1"/>
</dbReference>
<reference evidence="2 3" key="1">
    <citation type="submission" date="2024-04" db="EMBL/GenBank/DDBJ databases">
        <title>Bacillus oryzaecorticis sp. nov., a moderately halophilic bacterium isolated from rice husks.</title>
        <authorList>
            <person name="Zhu H.-S."/>
        </authorList>
    </citation>
    <scope>NUCLEOTIDE SEQUENCE [LARGE SCALE GENOMIC DNA]</scope>
    <source>
        <strain evidence="2 3">ZC255</strain>
    </source>
</reference>
<dbReference type="Pfam" id="PF13527">
    <property type="entry name" value="Acetyltransf_9"/>
    <property type="match status" value="1"/>
</dbReference>
<dbReference type="InterPro" id="IPR016181">
    <property type="entry name" value="Acyl_CoA_acyltransferase"/>
</dbReference>
<dbReference type="EC" id="2.3.1.-" evidence="2"/>
<proteinExistence type="predicted"/>
<dbReference type="EMBL" id="JBBYAF010000005">
    <property type="protein sequence ID" value="MEL3971451.1"/>
    <property type="molecule type" value="Genomic_DNA"/>
</dbReference>
<comment type="caution">
    <text evidence="2">The sequence shown here is derived from an EMBL/GenBank/DDBJ whole genome shotgun (WGS) entry which is preliminary data.</text>
</comment>
<evidence type="ECO:0000259" key="1">
    <source>
        <dbReference type="PROSITE" id="PS51186"/>
    </source>
</evidence>
<evidence type="ECO:0000313" key="3">
    <source>
        <dbReference type="Proteomes" id="UP001389717"/>
    </source>
</evidence>